<dbReference type="EMBL" id="VNJK01000001">
    <property type="protein sequence ID" value="TVX94123.1"/>
    <property type="molecule type" value="Genomic_DNA"/>
</dbReference>
<organism evidence="1 2">
    <name type="scientific">Paenibacillus agilis</name>
    <dbReference type="NCBI Taxonomy" id="3020863"/>
    <lineage>
        <taxon>Bacteria</taxon>
        <taxon>Bacillati</taxon>
        <taxon>Bacillota</taxon>
        <taxon>Bacilli</taxon>
        <taxon>Bacillales</taxon>
        <taxon>Paenibacillaceae</taxon>
        <taxon>Paenibacillus</taxon>
    </lineage>
</organism>
<dbReference type="RefSeq" id="WP_144991238.1">
    <property type="nucleotide sequence ID" value="NZ_VNJK01000001.1"/>
</dbReference>
<dbReference type="AlphaFoldDB" id="A0A559J2M9"/>
<keyword evidence="2" id="KW-1185">Reference proteome</keyword>
<evidence type="ECO:0008006" key="3">
    <source>
        <dbReference type="Google" id="ProtNLM"/>
    </source>
</evidence>
<accession>A0A559J2M9</accession>
<evidence type="ECO:0000313" key="2">
    <source>
        <dbReference type="Proteomes" id="UP000318102"/>
    </source>
</evidence>
<sequence length="241" mass="28060">MSKSYTTGLIAFLDILGFSNYIEKTKSASEVEEVFEFVEKICYLYNSSEINGIKIAFFSDSFILTTEEITSSSITSLVTACHLINISLFKATQLFTRGAMCVGEFYHKDNIAFGPGIIEAYREQENNAKYIRLILGNSLIEVLNDKKIYNPFIDKDINGTYYCNYYLLDITDAYRTETFNFEEAVQIMEKNRNIIIENLEKYQNTKVYEKYEWLIYPFNKCCEVLSHDPNISMNFMNFQIK</sequence>
<name>A0A559J2M9_9BACL</name>
<proteinExistence type="predicted"/>
<dbReference type="Proteomes" id="UP000318102">
    <property type="component" value="Unassembled WGS sequence"/>
</dbReference>
<dbReference type="OrthoDB" id="254488at2"/>
<reference evidence="1 2" key="1">
    <citation type="submission" date="2019-07" db="EMBL/GenBank/DDBJ databases">
        <authorList>
            <person name="Kim J."/>
        </authorList>
    </citation>
    <scope>NUCLEOTIDE SEQUENCE [LARGE SCALE GENOMIC DNA]</scope>
    <source>
        <strain evidence="1 2">N4</strain>
    </source>
</reference>
<evidence type="ECO:0000313" key="1">
    <source>
        <dbReference type="EMBL" id="TVX94123.1"/>
    </source>
</evidence>
<comment type="caution">
    <text evidence="1">The sequence shown here is derived from an EMBL/GenBank/DDBJ whole genome shotgun (WGS) entry which is preliminary data.</text>
</comment>
<gene>
    <name evidence="1" type="ORF">FPZ44_14320</name>
</gene>
<protein>
    <recommendedName>
        <fullName evidence="3">Guanylate cyclase domain-containing protein</fullName>
    </recommendedName>
</protein>